<feature type="transmembrane region" description="Helical" evidence="6">
    <location>
        <begin position="134"/>
        <end position="159"/>
    </location>
</feature>
<dbReference type="PANTHER" id="PTHR31272:SF4">
    <property type="entry name" value="CYTOCHROME C-TYPE BIOGENESIS PROTEIN HI_1454-RELATED"/>
    <property type="match status" value="1"/>
</dbReference>
<feature type="transmembrane region" description="Helical" evidence="6">
    <location>
        <begin position="85"/>
        <end position="108"/>
    </location>
</feature>
<evidence type="ECO:0000256" key="5">
    <source>
        <dbReference type="ARBA" id="ARBA00023136"/>
    </source>
</evidence>
<dbReference type="InterPro" id="IPR003834">
    <property type="entry name" value="Cyt_c_assmbl_TM_dom"/>
</dbReference>
<evidence type="ECO:0000256" key="2">
    <source>
        <dbReference type="ARBA" id="ARBA00006143"/>
    </source>
</evidence>
<dbReference type="InterPro" id="IPR051790">
    <property type="entry name" value="Cytochrome_c-biogenesis_DsbD"/>
</dbReference>
<accession>A0A955I8J5</accession>
<dbReference type="GO" id="GO:0016020">
    <property type="term" value="C:membrane"/>
    <property type="evidence" value="ECO:0007669"/>
    <property type="project" value="UniProtKB-SubCell"/>
</dbReference>
<keyword evidence="5 6" id="KW-0472">Membrane</keyword>
<feature type="transmembrane region" description="Helical" evidence="6">
    <location>
        <begin position="54"/>
        <end position="79"/>
    </location>
</feature>
<gene>
    <name evidence="8" type="ORF">KC675_00935</name>
</gene>
<dbReference type="PANTHER" id="PTHR31272">
    <property type="entry name" value="CYTOCHROME C-TYPE BIOGENESIS PROTEIN HI_1454-RELATED"/>
    <property type="match status" value="1"/>
</dbReference>
<comment type="caution">
    <text evidence="8">The sequence shown here is derived from an EMBL/GenBank/DDBJ whole genome shotgun (WGS) entry which is preliminary data.</text>
</comment>
<dbReference type="GO" id="GO:0017004">
    <property type="term" value="P:cytochrome complex assembly"/>
    <property type="evidence" value="ECO:0007669"/>
    <property type="project" value="InterPro"/>
</dbReference>
<evidence type="ECO:0000313" key="8">
    <source>
        <dbReference type="EMBL" id="MCA9379722.1"/>
    </source>
</evidence>
<keyword evidence="3 6" id="KW-0812">Transmembrane</keyword>
<keyword evidence="4 6" id="KW-1133">Transmembrane helix</keyword>
<sequence length="246" mass="26455">MDISLIIPAFIAGLASFFMPCTFPLVPSFIAFITGGYKSEEKNGSIRDEKLHTLVNALTFILGFSTVFVFFGIIAGLIGNHLGQFRVILSRVGGIVIILFGILLMDVIKIQSLQKSFKISPPKILKPGTPGSSFIVGASIGLGWSPCIGPILGSILLLASTSTTVFQGAILLTFFSIGLGLPFIITAIFGVSILEKLNSKRKLLKYMNIVGGILLILLGIMQLTDRLGLLVGKLYQINTFGLLDYL</sequence>
<reference evidence="8" key="1">
    <citation type="submission" date="2020-04" db="EMBL/GenBank/DDBJ databases">
        <authorList>
            <person name="Zhang T."/>
        </authorList>
    </citation>
    <scope>NUCLEOTIDE SEQUENCE</scope>
    <source>
        <strain evidence="8">HKST-UBA15</strain>
    </source>
</reference>
<dbReference type="Proteomes" id="UP000745577">
    <property type="component" value="Unassembled WGS sequence"/>
</dbReference>
<evidence type="ECO:0000313" key="9">
    <source>
        <dbReference type="Proteomes" id="UP000745577"/>
    </source>
</evidence>
<comment type="subcellular location">
    <subcellularLocation>
        <location evidence="1">Membrane</location>
        <topology evidence="1">Multi-pass membrane protein</topology>
    </subcellularLocation>
</comment>
<reference evidence="8" key="2">
    <citation type="journal article" date="2021" name="Microbiome">
        <title>Successional dynamics and alternative stable states in a saline activated sludge microbial community over 9 years.</title>
        <authorList>
            <person name="Wang Y."/>
            <person name="Ye J."/>
            <person name="Ju F."/>
            <person name="Liu L."/>
            <person name="Boyd J.A."/>
            <person name="Deng Y."/>
            <person name="Parks D.H."/>
            <person name="Jiang X."/>
            <person name="Yin X."/>
            <person name="Woodcroft B.J."/>
            <person name="Tyson G.W."/>
            <person name="Hugenholtz P."/>
            <person name="Polz M.F."/>
            <person name="Zhang T."/>
        </authorList>
    </citation>
    <scope>NUCLEOTIDE SEQUENCE</scope>
    <source>
        <strain evidence="8">HKST-UBA15</strain>
    </source>
</reference>
<dbReference type="AlphaFoldDB" id="A0A955I8J5"/>
<feature type="transmembrane region" description="Helical" evidence="6">
    <location>
        <begin position="6"/>
        <end position="33"/>
    </location>
</feature>
<evidence type="ECO:0000259" key="7">
    <source>
        <dbReference type="Pfam" id="PF02683"/>
    </source>
</evidence>
<name>A0A955I8J5_9BACT</name>
<dbReference type="Pfam" id="PF02683">
    <property type="entry name" value="DsbD_TM"/>
    <property type="match status" value="1"/>
</dbReference>
<organism evidence="8 9">
    <name type="scientific">Candidatus Dojkabacteria bacterium</name>
    <dbReference type="NCBI Taxonomy" id="2099670"/>
    <lineage>
        <taxon>Bacteria</taxon>
        <taxon>Candidatus Dojkabacteria</taxon>
    </lineage>
</organism>
<comment type="similarity">
    <text evidence="2">Belongs to the DsbD family.</text>
</comment>
<evidence type="ECO:0000256" key="6">
    <source>
        <dbReference type="SAM" id="Phobius"/>
    </source>
</evidence>
<evidence type="ECO:0000256" key="1">
    <source>
        <dbReference type="ARBA" id="ARBA00004141"/>
    </source>
</evidence>
<evidence type="ECO:0000256" key="4">
    <source>
        <dbReference type="ARBA" id="ARBA00022989"/>
    </source>
</evidence>
<feature type="transmembrane region" description="Helical" evidence="6">
    <location>
        <begin position="206"/>
        <end position="224"/>
    </location>
</feature>
<proteinExistence type="inferred from homology"/>
<evidence type="ECO:0000256" key="3">
    <source>
        <dbReference type="ARBA" id="ARBA00022692"/>
    </source>
</evidence>
<dbReference type="EMBL" id="JAGQLL010000008">
    <property type="protein sequence ID" value="MCA9379722.1"/>
    <property type="molecule type" value="Genomic_DNA"/>
</dbReference>
<protein>
    <submittedName>
        <fullName evidence="8">Sulfite exporter TauE/SafE family protein</fullName>
    </submittedName>
</protein>
<feature type="transmembrane region" description="Helical" evidence="6">
    <location>
        <begin position="165"/>
        <end position="194"/>
    </location>
</feature>
<feature type="domain" description="Cytochrome C biogenesis protein transmembrane" evidence="7">
    <location>
        <begin position="6"/>
        <end position="206"/>
    </location>
</feature>